<dbReference type="PANTHER" id="PTHR43277">
    <property type="entry name" value="ARGININE DECARBOXYLASE"/>
    <property type="match status" value="1"/>
</dbReference>
<evidence type="ECO:0000313" key="9">
    <source>
        <dbReference type="Proteomes" id="UP000199516"/>
    </source>
</evidence>
<evidence type="ECO:0000256" key="4">
    <source>
        <dbReference type="ARBA" id="ARBA00022898"/>
    </source>
</evidence>
<feature type="domain" description="Orn/Lys/Arg decarboxylase C-terminal" evidence="7">
    <location>
        <begin position="391"/>
        <end position="477"/>
    </location>
</feature>
<dbReference type="InterPro" id="IPR052357">
    <property type="entry name" value="Orn_Lys_Arg_decarboxylase-I"/>
</dbReference>
<proteinExistence type="inferred from homology"/>
<evidence type="ECO:0000259" key="7">
    <source>
        <dbReference type="Pfam" id="PF03711"/>
    </source>
</evidence>
<keyword evidence="9" id="KW-1185">Reference proteome</keyword>
<evidence type="ECO:0000256" key="3">
    <source>
        <dbReference type="ARBA" id="ARBA00022793"/>
    </source>
</evidence>
<dbReference type="EMBL" id="FONT01000002">
    <property type="protein sequence ID" value="SFE56282.1"/>
    <property type="molecule type" value="Genomic_DNA"/>
</dbReference>
<dbReference type="Pfam" id="PF03711">
    <property type="entry name" value="OKR_DC_1_C"/>
    <property type="match status" value="1"/>
</dbReference>
<sequence length="500" mass="55876">MWNMSALTINEQPIHEDTQKQAPLYDALRSYEQSNRTSLHVPGHKDGRVFDPIGTAHFSEVMKIDTTHSKGIDDLHHPQDFIAEAQRLAAETFRADHTYFLVGGSTVGNMSTALTLCRPGDKILVQRNMHKSVFHGLMIAGARPIFIAPSMEATTKVAKMSDISFIKQALEDHPDAKGVWITNPNYYGMHQDMTSLARFCHEREIPLIVDEAHGAHFGLIDEVPPSALSQGADLVVQSTHKMLPAMTMASMLHVQSTFIDRERLSQVLGMVQSTSPSYPLLASLDLARRYIATQGAVQLKDTVKRLEKERRVLSCQLQKLSIWSGSEGVDHMDPLKWIISCEGVTGYQLLDMFYEEGCTAEISDPRNICFLFSLSESEEDIKKVVTAINTIDKKLQNMSQWAEVSSLDMELFAEEGTIHQPEMPMSEAFHSKRKQVPLKHAVGEICAETVLPYPPGIPLLTPGEKIITKHVKAINKLKETGAYFQSPSDDSMETLYVVSR</sequence>
<keyword evidence="5" id="KW-0456">Lyase</keyword>
<dbReference type="Pfam" id="PF01276">
    <property type="entry name" value="OKR_DC_1"/>
    <property type="match status" value="1"/>
</dbReference>
<dbReference type="AlphaFoldDB" id="A0A1I2BJB6"/>
<dbReference type="InterPro" id="IPR000310">
    <property type="entry name" value="Orn/Lys/Arg_deCO2ase_major_dom"/>
</dbReference>
<protein>
    <submittedName>
        <fullName evidence="8">Arginine/lysine/ornithine decarboxylase</fullName>
    </submittedName>
</protein>
<accession>A0A1I2BJB6</accession>
<dbReference type="GO" id="GO:0016831">
    <property type="term" value="F:carboxy-lyase activity"/>
    <property type="evidence" value="ECO:0007669"/>
    <property type="project" value="UniProtKB-KW"/>
</dbReference>
<comment type="similarity">
    <text evidence="2">Belongs to the Orn/Lys/Arg decarboxylase class-I family.</text>
</comment>
<dbReference type="InterPro" id="IPR008286">
    <property type="entry name" value="Prn/Lys/Arg_de-COase_C"/>
</dbReference>
<evidence type="ECO:0000256" key="5">
    <source>
        <dbReference type="ARBA" id="ARBA00023239"/>
    </source>
</evidence>
<dbReference type="RefSeq" id="WP_245757824.1">
    <property type="nucleotide sequence ID" value="NZ_FONT01000002.1"/>
</dbReference>
<comment type="cofactor">
    <cofactor evidence="1">
        <name>pyridoxal 5'-phosphate</name>
        <dbReference type="ChEBI" id="CHEBI:597326"/>
    </cofactor>
</comment>
<dbReference type="STRING" id="930128.SAMN05192532_102340"/>
<dbReference type="InterPro" id="IPR015421">
    <property type="entry name" value="PyrdxlP-dep_Trfase_major"/>
</dbReference>
<organism evidence="8 9">
    <name type="scientific">Alteribacillus iranensis</name>
    <dbReference type="NCBI Taxonomy" id="930128"/>
    <lineage>
        <taxon>Bacteria</taxon>
        <taxon>Bacillati</taxon>
        <taxon>Bacillota</taxon>
        <taxon>Bacilli</taxon>
        <taxon>Bacillales</taxon>
        <taxon>Bacillaceae</taxon>
        <taxon>Alteribacillus</taxon>
    </lineage>
</organism>
<reference evidence="8 9" key="1">
    <citation type="submission" date="2016-10" db="EMBL/GenBank/DDBJ databases">
        <authorList>
            <person name="de Groot N.N."/>
        </authorList>
    </citation>
    <scope>NUCLEOTIDE SEQUENCE [LARGE SCALE GENOMIC DNA]</scope>
    <source>
        <strain evidence="8 9">DSM 23995</strain>
    </source>
</reference>
<dbReference type="InterPro" id="IPR036633">
    <property type="entry name" value="Prn/Lys/Arg_de-COase_C_sf"/>
</dbReference>
<evidence type="ECO:0000256" key="2">
    <source>
        <dbReference type="ARBA" id="ARBA00010671"/>
    </source>
</evidence>
<gene>
    <name evidence="8" type="ORF">SAMN05192532_102340</name>
</gene>
<dbReference type="InterPro" id="IPR015424">
    <property type="entry name" value="PyrdxlP-dep_Trfase"/>
</dbReference>
<dbReference type="PANTHER" id="PTHR43277:SF3">
    <property type="entry name" value="DECARBOXYLASE, PUTATIVE-RELATED"/>
    <property type="match status" value="1"/>
</dbReference>
<keyword evidence="3" id="KW-0210">Decarboxylase</keyword>
<dbReference type="Gene3D" id="3.90.100.10">
    <property type="entry name" value="Orn/Lys/Arg decarboxylase, C-terminal domain"/>
    <property type="match status" value="1"/>
</dbReference>
<dbReference type="Proteomes" id="UP000199516">
    <property type="component" value="Unassembled WGS sequence"/>
</dbReference>
<dbReference type="Gene3D" id="3.40.640.10">
    <property type="entry name" value="Type I PLP-dependent aspartate aminotransferase-like (Major domain)"/>
    <property type="match status" value="1"/>
</dbReference>
<dbReference type="SUPFAM" id="SSF55904">
    <property type="entry name" value="Ornithine decarboxylase C-terminal domain"/>
    <property type="match status" value="1"/>
</dbReference>
<keyword evidence="4" id="KW-0663">Pyridoxal phosphate</keyword>
<name>A0A1I2BJB6_9BACI</name>
<evidence type="ECO:0000256" key="1">
    <source>
        <dbReference type="ARBA" id="ARBA00001933"/>
    </source>
</evidence>
<evidence type="ECO:0000259" key="6">
    <source>
        <dbReference type="Pfam" id="PF01276"/>
    </source>
</evidence>
<evidence type="ECO:0000313" key="8">
    <source>
        <dbReference type="EMBL" id="SFE56282.1"/>
    </source>
</evidence>
<feature type="domain" description="Orn/Lys/Arg decarboxylases family 1 pyridoxal-P attachment site" evidence="6">
    <location>
        <begin position="23"/>
        <end position="378"/>
    </location>
</feature>
<dbReference type="SUPFAM" id="SSF53383">
    <property type="entry name" value="PLP-dependent transferases"/>
    <property type="match status" value="1"/>
</dbReference>